<evidence type="ECO:0000256" key="8">
    <source>
        <dbReference type="RuleBase" id="RU362079"/>
    </source>
</evidence>
<evidence type="ECO:0000256" key="4">
    <source>
        <dbReference type="ARBA" id="ARBA00005708"/>
    </source>
</evidence>
<dbReference type="PANTHER" id="PTHR42844:SF1">
    <property type="entry name" value="DIHYDRONEOPTERIN ALDOLASE 1-RELATED"/>
    <property type="match status" value="1"/>
</dbReference>
<accession>A0A432XIS5</accession>
<evidence type="ECO:0000256" key="3">
    <source>
        <dbReference type="ARBA" id="ARBA00005013"/>
    </source>
</evidence>
<dbReference type="SMART" id="SM00905">
    <property type="entry name" value="FolB"/>
    <property type="match status" value="1"/>
</dbReference>
<keyword evidence="5 8" id="KW-0289">Folate biosynthesis</keyword>
<reference evidence="11" key="1">
    <citation type="journal article" date="2018" name="Front. Microbiol.">
        <title>Genome-Based Analysis Reveals the Taxonomy and Diversity of the Family Idiomarinaceae.</title>
        <authorList>
            <person name="Liu Y."/>
            <person name="Lai Q."/>
            <person name="Shao Z."/>
        </authorList>
    </citation>
    <scope>NUCLEOTIDE SEQUENCE [LARGE SCALE GENOMIC DNA]</scope>
    <source>
        <strain evidence="11">SW15</strain>
    </source>
</reference>
<keyword evidence="7 8" id="KW-0456">Lyase</keyword>
<evidence type="ECO:0000259" key="9">
    <source>
        <dbReference type="SMART" id="SM00905"/>
    </source>
</evidence>
<dbReference type="InterPro" id="IPR043133">
    <property type="entry name" value="GTP-CH-I_C/QueF"/>
</dbReference>
<sequence length="117" mass="13065">MDKVFVKGLRADAYVGVYEWEHEQTQPLYFDLTMTWDQTAAGVSDALEDALDYDTLSKAVIKLVEERPRQLIETVAAEVAQLILSEFHVSEVTVRVEKPQAVAAASTVGVEITRSQH</sequence>
<comment type="catalytic activity">
    <reaction evidence="1">
        <text>7,8-dihydroneopterin = 7,8-dihydromonapterin</text>
        <dbReference type="Rhea" id="RHEA:45328"/>
        <dbReference type="ChEBI" id="CHEBI:17001"/>
        <dbReference type="ChEBI" id="CHEBI:71175"/>
        <dbReference type="EC" id="5.1.99.8"/>
    </reaction>
</comment>
<protein>
    <recommendedName>
        <fullName evidence="8">7,8-dihydroneopterin aldolase</fullName>
        <ecNumber evidence="8">4.1.2.25</ecNumber>
    </recommendedName>
</protein>
<comment type="function">
    <text evidence="8">Catalyzes the conversion of 7,8-dihydroneopterin to 6-hydroxymethyl-7,8-dihydropterin.</text>
</comment>
<evidence type="ECO:0000313" key="10">
    <source>
        <dbReference type="EMBL" id="RUO48659.1"/>
    </source>
</evidence>
<organism evidence="10 11">
    <name type="scientific">Pseudidiomarina aquimaris</name>
    <dbReference type="NCBI Taxonomy" id="641841"/>
    <lineage>
        <taxon>Bacteria</taxon>
        <taxon>Pseudomonadati</taxon>
        <taxon>Pseudomonadota</taxon>
        <taxon>Gammaproteobacteria</taxon>
        <taxon>Alteromonadales</taxon>
        <taxon>Idiomarinaceae</taxon>
        <taxon>Pseudidiomarina</taxon>
    </lineage>
</organism>
<dbReference type="GO" id="GO:0004150">
    <property type="term" value="F:dihydroneopterin aldolase activity"/>
    <property type="evidence" value="ECO:0007669"/>
    <property type="project" value="UniProtKB-UniRule"/>
</dbReference>
<comment type="catalytic activity">
    <reaction evidence="2 8">
        <text>7,8-dihydroneopterin = 6-hydroxymethyl-7,8-dihydropterin + glycolaldehyde</text>
        <dbReference type="Rhea" id="RHEA:10540"/>
        <dbReference type="ChEBI" id="CHEBI:17001"/>
        <dbReference type="ChEBI" id="CHEBI:17071"/>
        <dbReference type="ChEBI" id="CHEBI:44841"/>
        <dbReference type="EC" id="4.1.2.25"/>
    </reaction>
</comment>
<dbReference type="GO" id="GO:0046654">
    <property type="term" value="P:tetrahydrofolate biosynthetic process"/>
    <property type="evidence" value="ECO:0007669"/>
    <property type="project" value="UniProtKB-UniRule"/>
</dbReference>
<evidence type="ECO:0000313" key="11">
    <source>
        <dbReference type="Proteomes" id="UP000286678"/>
    </source>
</evidence>
<dbReference type="GO" id="GO:0016853">
    <property type="term" value="F:isomerase activity"/>
    <property type="evidence" value="ECO:0007669"/>
    <property type="project" value="UniProtKB-KW"/>
</dbReference>
<evidence type="ECO:0000256" key="6">
    <source>
        <dbReference type="ARBA" id="ARBA00023235"/>
    </source>
</evidence>
<comment type="pathway">
    <text evidence="3 8">Cofactor biosynthesis; tetrahydrofolate biosynthesis; 2-amino-4-hydroxy-6-hydroxymethyl-7,8-dihydropteridine diphosphate from 7,8-dihydroneopterin triphosphate: step 3/4.</text>
</comment>
<dbReference type="CDD" id="cd00534">
    <property type="entry name" value="DHNA_DHNTPE"/>
    <property type="match status" value="1"/>
</dbReference>
<dbReference type="NCBIfam" id="TIGR00526">
    <property type="entry name" value="folB_dom"/>
    <property type="match status" value="1"/>
</dbReference>
<comment type="caution">
    <text evidence="10">The sequence shown here is derived from an EMBL/GenBank/DDBJ whole genome shotgun (WGS) entry which is preliminary data.</text>
</comment>
<evidence type="ECO:0000256" key="2">
    <source>
        <dbReference type="ARBA" id="ARBA00001353"/>
    </source>
</evidence>
<dbReference type="EMBL" id="PIPT01000003">
    <property type="protein sequence ID" value="RUO48659.1"/>
    <property type="molecule type" value="Genomic_DNA"/>
</dbReference>
<keyword evidence="6" id="KW-0413">Isomerase</keyword>
<evidence type="ECO:0000256" key="5">
    <source>
        <dbReference type="ARBA" id="ARBA00022909"/>
    </source>
</evidence>
<evidence type="ECO:0000256" key="1">
    <source>
        <dbReference type="ARBA" id="ARBA00000693"/>
    </source>
</evidence>
<dbReference type="Pfam" id="PF02152">
    <property type="entry name" value="FolB"/>
    <property type="match status" value="1"/>
</dbReference>
<dbReference type="UniPathway" id="UPA00077">
    <property type="reaction ID" value="UER00154"/>
</dbReference>
<feature type="domain" description="Dihydroneopterin aldolase/epimerase" evidence="9">
    <location>
        <begin position="4"/>
        <end position="114"/>
    </location>
</feature>
<dbReference type="AlphaFoldDB" id="A0A432XIS5"/>
<dbReference type="RefSeq" id="WP_126833301.1">
    <property type="nucleotide sequence ID" value="NZ_PIPT01000003.1"/>
</dbReference>
<dbReference type="OrthoDB" id="9810587at2"/>
<name>A0A432XIS5_9GAMM</name>
<evidence type="ECO:0000256" key="7">
    <source>
        <dbReference type="ARBA" id="ARBA00023239"/>
    </source>
</evidence>
<dbReference type="GO" id="GO:0046656">
    <property type="term" value="P:folic acid biosynthetic process"/>
    <property type="evidence" value="ECO:0007669"/>
    <property type="project" value="UniProtKB-UniRule"/>
</dbReference>
<dbReference type="Gene3D" id="3.30.1130.10">
    <property type="match status" value="1"/>
</dbReference>
<comment type="similarity">
    <text evidence="4 8">Belongs to the DHNA family.</text>
</comment>
<dbReference type="SUPFAM" id="SSF55620">
    <property type="entry name" value="Tetrahydrobiopterin biosynthesis enzymes-like"/>
    <property type="match status" value="1"/>
</dbReference>
<dbReference type="InterPro" id="IPR006156">
    <property type="entry name" value="Dihydroneopterin_aldolase"/>
</dbReference>
<keyword evidence="11" id="KW-1185">Reference proteome</keyword>
<dbReference type="PANTHER" id="PTHR42844">
    <property type="entry name" value="DIHYDRONEOPTERIN ALDOLASE 1-RELATED"/>
    <property type="match status" value="1"/>
</dbReference>
<dbReference type="InterPro" id="IPR006157">
    <property type="entry name" value="FolB_dom"/>
</dbReference>
<dbReference type="FunFam" id="3.30.1130.10:FF:000002">
    <property type="entry name" value="7,8-dihydroneopterin aldolase"/>
    <property type="match status" value="1"/>
</dbReference>
<gene>
    <name evidence="10" type="primary">folB</name>
    <name evidence="10" type="ORF">CWE21_04650</name>
</gene>
<dbReference type="NCBIfam" id="TIGR00525">
    <property type="entry name" value="folB"/>
    <property type="match status" value="1"/>
</dbReference>
<dbReference type="Proteomes" id="UP000286678">
    <property type="component" value="Unassembled WGS sequence"/>
</dbReference>
<proteinExistence type="inferred from homology"/>
<dbReference type="GO" id="GO:0005737">
    <property type="term" value="C:cytoplasm"/>
    <property type="evidence" value="ECO:0007669"/>
    <property type="project" value="TreeGrafter"/>
</dbReference>
<dbReference type="EC" id="4.1.2.25" evidence="8"/>